<dbReference type="PANTHER" id="PTHR13802">
    <property type="entry name" value="MUCIN 4-RELATED"/>
    <property type="match status" value="1"/>
</dbReference>
<name>A0ABV3DV46_9ACTN</name>
<feature type="domain" description="VWFD" evidence="2">
    <location>
        <begin position="505"/>
        <end position="704"/>
    </location>
</feature>
<feature type="region of interest" description="Disordered" evidence="1">
    <location>
        <begin position="80"/>
        <end position="111"/>
    </location>
</feature>
<dbReference type="InterPro" id="IPR051495">
    <property type="entry name" value="Epithelial_Barrier/Signaling"/>
</dbReference>
<evidence type="ECO:0000313" key="3">
    <source>
        <dbReference type="EMBL" id="MEU8139610.1"/>
    </source>
</evidence>
<dbReference type="PROSITE" id="PS51233">
    <property type="entry name" value="VWFD"/>
    <property type="match status" value="1"/>
</dbReference>
<feature type="region of interest" description="Disordered" evidence="1">
    <location>
        <begin position="477"/>
        <end position="516"/>
    </location>
</feature>
<comment type="caution">
    <text evidence="3">The sequence shown here is derived from an EMBL/GenBank/DDBJ whole genome shotgun (WGS) entry which is preliminary data.</text>
</comment>
<protein>
    <submittedName>
        <fullName evidence="3">VWD domain-containing protein</fullName>
    </submittedName>
</protein>
<proteinExistence type="predicted"/>
<accession>A0ABV3DV46</accession>
<sequence length="912" mass="96422">MDKDKPAPPTAWSNVMAMLGPDGSVSEDMAMSAFATVFGPVPGGQVQSGSREDLTSGSAALRWVWKYWDGLTEEQHEAVSRLSGWDGPPQREGGAAAATDRRPSGSATPTALRTVRQPCPAAAVTDAPAVTARLRAWWPKLAAKIGVPGQVTFLTCQFSTPAPVEEGQPPPPANAAASSTGTVDERGPYCRINFYAPYNAPDRDDATRDELMIHELAHCAEGIILGNLADYGAQPPWVAEGLADWMAGKLSGHFASRSAPGKWTAYLTRQKRLLTEHSYEGLGFWWELDFRGVDVWTTGRAAVVASAKNGVARNEAAFAAALGAKRQLVLEGWPASYTREIARDPAWDIVGIGVTGDRVTLKNTVEVASSGQPVPFVSPAFDPNQTALNITAEVLRLSHGGGAQVFGRFGPGTIGDYVLSAHMGTIFCTLGSACECPKDTPGEGTSFERINRGRGVVAVSGGEYAAAVRITGQTLADFCGRPKTTPQPPQPPRPPGGGGSGAQGPRGGSTGDPHLVTFDRRHYDFQAAGEFTLAASQDDDLRVQVRQLPFPGWPDVTANSAVAAQVAGHRVSLTLDRFPGAVTVRVDGRPVTPGAQPAPLPGGGTLTRTGGGDHEQYTVLWPDETSLRAESIGGYGFQVHMALAEARKGRMQGLLGNADGSRANDLDMGGGRVLKASSAYAPLPFDDLYQTYADHWRIQQGQSLFEYGPGQSTATFTDRSFPRRPTDAATVPNHDAARDQCLAAGVVAPETLSGCTLDVALTGRAEFAEAAADQQQFLAETPDTGMPEPEPVEPPETTARLGPFSGDATCATATTWVARCDGTLTAALPTATIRFSVEGFKKMMFAAEPSADCRVRFAVFDESDDTPLLDAASICEVPNTEIDIEQETYTIRLSTTDPAAALGYAFLIGGTA</sequence>
<feature type="compositionally biased region" description="Gly residues" evidence="1">
    <location>
        <begin position="496"/>
        <end position="510"/>
    </location>
</feature>
<gene>
    <name evidence="3" type="ORF">AB0C36_39715</name>
</gene>
<organism evidence="3 4">
    <name type="scientific">Streptodolium elevatio</name>
    <dbReference type="NCBI Taxonomy" id="3157996"/>
    <lineage>
        <taxon>Bacteria</taxon>
        <taxon>Bacillati</taxon>
        <taxon>Actinomycetota</taxon>
        <taxon>Actinomycetes</taxon>
        <taxon>Kitasatosporales</taxon>
        <taxon>Streptomycetaceae</taxon>
        <taxon>Streptodolium</taxon>
    </lineage>
</organism>
<reference evidence="3 4" key="1">
    <citation type="submission" date="2024-06" db="EMBL/GenBank/DDBJ databases">
        <title>The Natural Products Discovery Center: Release of the First 8490 Sequenced Strains for Exploring Actinobacteria Biosynthetic Diversity.</title>
        <authorList>
            <person name="Kalkreuter E."/>
            <person name="Kautsar S.A."/>
            <person name="Yang D."/>
            <person name="Bader C.D."/>
            <person name="Teijaro C.N."/>
            <person name="Fluegel L."/>
            <person name="Davis C.M."/>
            <person name="Simpson J.R."/>
            <person name="Lauterbach L."/>
            <person name="Steele A.D."/>
            <person name="Gui C."/>
            <person name="Meng S."/>
            <person name="Li G."/>
            <person name="Viehrig K."/>
            <person name="Ye F."/>
            <person name="Su P."/>
            <person name="Kiefer A.F."/>
            <person name="Nichols A."/>
            <person name="Cepeda A.J."/>
            <person name="Yan W."/>
            <person name="Fan B."/>
            <person name="Jiang Y."/>
            <person name="Adhikari A."/>
            <person name="Zheng C.-J."/>
            <person name="Schuster L."/>
            <person name="Cowan T.M."/>
            <person name="Smanski M.J."/>
            <person name="Chevrette M.G."/>
            <person name="De Carvalho L.P.S."/>
            <person name="Shen B."/>
        </authorList>
    </citation>
    <scope>NUCLEOTIDE SEQUENCE [LARGE SCALE GENOMIC DNA]</scope>
    <source>
        <strain evidence="3 4">NPDC048946</strain>
    </source>
</reference>
<dbReference type="RefSeq" id="WP_358363815.1">
    <property type="nucleotide sequence ID" value="NZ_JBEZFP010000187.1"/>
</dbReference>
<dbReference type="Pfam" id="PF00094">
    <property type="entry name" value="VWD"/>
    <property type="match status" value="1"/>
</dbReference>
<keyword evidence="4" id="KW-1185">Reference proteome</keyword>
<dbReference type="SMART" id="SM00216">
    <property type="entry name" value="VWD"/>
    <property type="match status" value="1"/>
</dbReference>
<feature type="region of interest" description="Disordered" evidence="1">
    <location>
        <begin position="781"/>
        <end position="803"/>
    </location>
</feature>
<evidence type="ECO:0000313" key="4">
    <source>
        <dbReference type="Proteomes" id="UP001551482"/>
    </source>
</evidence>
<dbReference type="Proteomes" id="UP001551482">
    <property type="component" value="Unassembled WGS sequence"/>
</dbReference>
<dbReference type="InterPro" id="IPR001846">
    <property type="entry name" value="VWF_type-D"/>
</dbReference>
<dbReference type="EMBL" id="JBEZFP010000187">
    <property type="protein sequence ID" value="MEU8139610.1"/>
    <property type="molecule type" value="Genomic_DNA"/>
</dbReference>
<feature type="compositionally biased region" description="Pro residues" evidence="1">
    <location>
        <begin position="485"/>
        <end position="495"/>
    </location>
</feature>
<evidence type="ECO:0000259" key="2">
    <source>
        <dbReference type="PROSITE" id="PS51233"/>
    </source>
</evidence>
<feature type="region of interest" description="Disordered" evidence="1">
    <location>
        <begin position="162"/>
        <end position="183"/>
    </location>
</feature>
<evidence type="ECO:0000256" key="1">
    <source>
        <dbReference type="SAM" id="MobiDB-lite"/>
    </source>
</evidence>
<dbReference type="PANTHER" id="PTHR13802:SF52">
    <property type="entry name" value="MUCIN-4"/>
    <property type="match status" value="1"/>
</dbReference>